<proteinExistence type="inferred from homology"/>
<evidence type="ECO:0000313" key="10">
    <source>
        <dbReference type="EMBL" id="KAK3239103.1"/>
    </source>
</evidence>
<dbReference type="PANTHER" id="PTHR11384">
    <property type="entry name" value="ATP-BINDING CASSETTE, SUB-FAMILY D MEMBER"/>
    <property type="match status" value="1"/>
</dbReference>
<dbReference type="InterPro" id="IPR003593">
    <property type="entry name" value="AAA+_ATPase"/>
</dbReference>
<keyword evidence="3 8" id="KW-0812">Transmembrane</keyword>
<feature type="transmembrane region" description="Helical" evidence="8">
    <location>
        <begin position="299"/>
        <end position="317"/>
    </location>
</feature>
<dbReference type="EMBL" id="LGRX02034023">
    <property type="protein sequence ID" value="KAK3239103.1"/>
    <property type="molecule type" value="Genomic_DNA"/>
</dbReference>
<dbReference type="InterPro" id="IPR036640">
    <property type="entry name" value="ABC1_TM_sf"/>
</dbReference>
<dbReference type="InterPro" id="IPR003439">
    <property type="entry name" value="ABC_transporter-like_ATP-bd"/>
</dbReference>
<dbReference type="SMART" id="SM00382">
    <property type="entry name" value="AAA"/>
    <property type="match status" value="2"/>
</dbReference>
<evidence type="ECO:0000256" key="1">
    <source>
        <dbReference type="ARBA" id="ARBA00008575"/>
    </source>
</evidence>
<feature type="transmembrane region" description="Helical" evidence="8">
    <location>
        <begin position="870"/>
        <end position="892"/>
    </location>
</feature>
<keyword evidence="2" id="KW-0813">Transport</keyword>
<dbReference type="InterPro" id="IPR050835">
    <property type="entry name" value="ABC_transporter_sub-D"/>
</dbReference>
<evidence type="ECO:0000256" key="2">
    <source>
        <dbReference type="ARBA" id="ARBA00022448"/>
    </source>
</evidence>
<sequence>MCVSETYGVLHILFLAELNRILNGKVPQMWKWAHPTATQVVAYATTGGFESLEIGQKLLMCGTESERTQSLLPKDAQSRSTWLGCSESLRCFKFTGVEHGLNWKFWRRLFRLLDFATKKRARQSLFKLVGVFLLGLLPVFLRIVYLTHAQGEFINAITDMDERKAFYPTDDSVLVYDSLAIRVTVAVLFLCACSSTGAYIGSLLGFDLRQGIVTGLVENLFTERTLYDIAVANEEVDNMDQRLTQDVADTVGGGTSPGVCGAIIGTLACPSGLYSLLSSVVFATAVLSLDYGWIPPCAAGAWIVLAFFSVSQILGKISRLTAEQRKLEGDLRFAHSRIVMHAESIAFYQGQEVERANADKLFGLLYANYNLLLRWNWLLAYTNLLFLGVTPLYIYFIMYLLVENNVAVFETTGDVTRESARLSSVLLQSISFLMLYSGLAPVAGSTHRVGELFEAIQKHRARGARQASSAMQKNTGDHIAVKDVTVRAPPTTEGRVLYSGVTLQVEAGRSLVITGPSGCGKTSLLRAICGLWPVHCGHIHAPPRVGATVAPHGERAGLIFLPQAPYLMQRTSLRAQLLYPLACPPHADLVEDCGMRAALEEVLETVGLGKLAACLDKEDSWEETLSGGEQQRLAFARVLHHRPLFAVLDEATSALDLESEARCLQAMEALKALKQVLCVCAETGLQGMPRRKCDPREHCTPAHKVSPRTAAGSPVPRVLSGTLRGDSCCASNVLAAAEVQVKMQRIQARIAVQLTGDCEEALAHILEGAALLVIKTTLLTVSGWIGQLLGLTWRRRITARLHSEYFHGDAVYHINKVDPLDGVDQRLVQDLQKMTELGAEIFFGTASELSLPVLLVQAFLFTHAAASAGWFAPMILYGYTIFSLGVLAALMASVAKVTTAMQAAEASFRFALARVREHCESIVFFGGEHTEKSIVERRFKELFEAMHRWARALWPVVFVQLSSIELVNNVVIYIIFAAQTYYWAPRVQDDSWKTECLFVLNSLSVLGYVLSAVPFLFAKLGVFAGLVHRVADLQEAFAKRIRAAEADKGENHIAKWSITSNRIALEEVTVSLPFTHRVLYSGVTLQVEAGRSLVITGPSGCGKTSLLRAICGLWPVHCGRIHAPPRVGATVALHGERAGLIFLPQAPYLMQRTSLRAQLLYPLACPPHADLMEDWMRAALEEVLETVGLGKLAACLDKEDSWEETLSGGEQQRLAFARVLHHRPLFAVLDEATSAMDMWTEARCLQACKDAGITMVSIAHRPSAVAFHECRLHFTQQGAYGSSEDGGAPKGFDEGSYYEYDSGQEYDSDDSTDFIYTDQQGVLFDTDQLL</sequence>
<evidence type="ECO:0000259" key="9">
    <source>
        <dbReference type="PROSITE" id="PS50893"/>
    </source>
</evidence>
<comment type="similarity">
    <text evidence="1">Belongs to the ABC transporter superfamily. ABCD family. Peroxisomal fatty acyl CoA transporter (TC 3.A.1.203) subfamily.</text>
</comment>
<dbReference type="InterPro" id="IPR027417">
    <property type="entry name" value="P-loop_NTPase"/>
</dbReference>
<dbReference type="PROSITE" id="PS00211">
    <property type="entry name" value="ABC_TRANSPORTER_1"/>
    <property type="match status" value="2"/>
</dbReference>
<dbReference type="GO" id="GO:0016020">
    <property type="term" value="C:membrane"/>
    <property type="evidence" value="ECO:0007669"/>
    <property type="project" value="InterPro"/>
</dbReference>
<comment type="caution">
    <text evidence="10">The sequence shown here is derived from an EMBL/GenBank/DDBJ whole genome shotgun (WGS) entry which is preliminary data.</text>
</comment>
<dbReference type="Proteomes" id="UP001190700">
    <property type="component" value="Unassembled WGS sequence"/>
</dbReference>
<evidence type="ECO:0000256" key="4">
    <source>
        <dbReference type="ARBA" id="ARBA00022741"/>
    </source>
</evidence>
<keyword evidence="7 8" id="KW-0472">Membrane</keyword>
<feature type="transmembrane region" description="Helical" evidence="8">
    <location>
        <begin position="998"/>
        <end position="1018"/>
    </location>
</feature>
<dbReference type="InterPro" id="IPR011527">
    <property type="entry name" value="ABC1_TM_dom"/>
</dbReference>
<accession>A0AAE0BN86</accession>
<feature type="domain" description="ABC transporter" evidence="9">
    <location>
        <begin position="479"/>
        <end position="745"/>
    </location>
</feature>
<dbReference type="SUPFAM" id="SSF90123">
    <property type="entry name" value="ABC transporter transmembrane region"/>
    <property type="match status" value="2"/>
</dbReference>
<dbReference type="GO" id="GO:0140359">
    <property type="term" value="F:ABC-type transporter activity"/>
    <property type="evidence" value="ECO:0007669"/>
    <property type="project" value="InterPro"/>
</dbReference>
<dbReference type="Gene3D" id="3.40.50.300">
    <property type="entry name" value="P-loop containing nucleotide triphosphate hydrolases"/>
    <property type="match status" value="2"/>
</dbReference>
<dbReference type="Pfam" id="PF06472">
    <property type="entry name" value="ABC_membrane_2"/>
    <property type="match status" value="2"/>
</dbReference>
<feature type="transmembrane region" description="Helical" evidence="8">
    <location>
        <begin position="841"/>
        <end position="864"/>
    </location>
</feature>
<dbReference type="SUPFAM" id="SSF52540">
    <property type="entry name" value="P-loop containing nucleoside triphosphate hydrolases"/>
    <property type="match status" value="2"/>
</dbReference>
<keyword evidence="5" id="KW-0067">ATP-binding</keyword>
<evidence type="ECO:0000256" key="8">
    <source>
        <dbReference type="SAM" id="Phobius"/>
    </source>
</evidence>
<keyword evidence="11" id="KW-1185">Reference proteome</keyword>
<dbReference type="PANTHER" id="PTHR11384:SF59">
    <property type="entry name" value="LYSOSOMAL COBALAMIN TRANSPORTER ABCD4"/>
    <property type="match status" value="1"/>
</dbReference>
<evidence type="ECO:0000256" key="6">
    <source>
        <dbReference type="ARBA" id="ARBA00022989"/>
    </source>
</evidence>
<feature type="transmembrane region" description="Helical" evidence="8">
    <location>
        <begin position="179"/>
        <end position="200"/>
    </location>
</feature>
<protein>
    <recommendedName>
        <fullName evidence="9">ABC transporter domain-containing protein</fullName>
    </recommendedName>
</protein>
<evidence type="ECO:0000256" key="7">
    <source>
        <dbReference type="ARBA" id="ARBA00023136"/>
    </source>
</evidence>
<feature type="transmembrane region" description="Helical" evidence="8">
    <location>
        <begin position="378"/>
        <end position="402"/>
    </location>
</feature>
<reference evidence="10 11" key="1">
    <citation type="journal article" date="2015" name="Genome Biol. Evol.">
        <title>Comparative Genomics of a Bacterivorous Green Alga Reveals Evolutionary Causalities and Consequences of Phago-Mixotrophic Mode of Nutrition.</title>
        <authorList>
            <person name="Burns J.A."/>
            <person name="Paasch A."/>
            <person name="Narechania A."/>
            <person name="Kim E."/>
        </authorList>
    </citation>
    <scope>NUCLEOTIDE SEQUENCE [LARGE SCALE GENOMIC DNA]</scope>
    <source>
        <strain evidence="10 11">PLY_AMNH</strain>
    </source>
</reference>
<dbReference type="GO" id="GO:0016887">
    <property type="term" value="F:ATP hydrolysis activity"/>
    <property type="evidence" value="ECO:0007669"/>
    <property type="project" value="InterPro"/>
</dbReference>
<feature type="domain" description="ABC transporter" evidence="9">
    <location>
        <begin position="1063"/>
        <end position="1302"/>
    </location>
</feature>
<dbReference type="InterPro" id="IPR017871">
    <property type="entry name" value="ABC_transporter-like_CS"/>
</dbReference>
<dbReference type="PROSITE" id="PS50893">
    <property type="entry name" value="ABC_TRANSPORTER_2"/>
    <property type="match status" value="2"/>
</dbReference>
<gene>
    <name evidence="10" type="ORF">CYMTET_50941</name>
</gene>
<keyword evidence="6 8" id="KW-1133">Transmembrane helix</keyword>
<feature type="transmembrane region" description="Helical" evidence="8">
    <location>
        <begin position="273"/>
        <end position="293"/>
    </location>
</feature>
<feature type="transmembrane region" description="Helical" evidence="8">
    <location>
        <begin position="952"/>
        <end position="978"/>
    </location>
</feature>
<dbReference type="CDD" id="cd03223">
    <property type="entry name" value="ABCD_peroxisomal_ALDP"/>
    <property type="match status" value="1"/>
</dbReference>
<dbReference type="Gene3D" id="1.20.1560.10">
    <property type="entry name" value="ABC transporter type 1, transmembrane domain"/>
    <property type="match status" value="2"/>
</dbReference>
<organism evidence="10 11">
    <name type="scientific">Cymbomonas tetramitiformis</name>
    <dbReference type="NCBI Taxonomy" id="36881"/>
    <lineage>
        <taxon>Eukaryota</taxon>
        <taxon>Viridiplantae</taxon>
        <taxon>Chlorophyta</taxon>
        <taxon>Pyramimonadophyceae</taxon>
        <taxon>Pyramimonadales</taxon>
        <taxon>Pyramimonadaceae</taxon>
        <taxon>Cymbomonas</taxon>
    </lineage>
</organism>
<evidence type="ECO:0000256" key="3">
    <source>
        <dbReference type="ARBA" id="ARBA00022692"/>
    </source>
</evidence>
<feature type="transmembrane region" description="Helical" evidence="8">
    <location>
        <begin position="125"/>
        <end position="145"/>
    </location>
</feature>
<evidence type="ECO:0000256" key="5">
    <source>
        <dbReference type="ARBA" id="ARBA00022840"/>
    </source>
</evidence>
<keyword evidence="4" id="KW-0547">Nucleotide-binding</keyword>
<name>A0AAE0BN86_9CHLO</name>
<dbReference type="Pfam" id="PF00005">
    <property type="entry name" value="ABC_tran"/>
    <property type="match status" value="2"/>
</dbReference>
<dbReference type="GO" id="GO:0005524">
    <property type="term" value="F:ATP binding"/>
    <property type="evidence" value="ECO:0007669"/>
    <property type="project" value="UniProtKB-KW"/>
</dbReference>
<evidence type="ECO:0000313" key="11">
    <source>
        <dbReference type="Proteomes" id="UP001190700"/>
    </source>
</evidence>